<organism evidence="2 3">
    <name type="scientific">Stylonychia lemnae</name>
    <name type="common">Ciliate</name>
    <dbReference type="NCBI Taxonomy" id="5949"/>
    <lineage>
        <taxon>Eukaryota</taxon>
        <taxon>Sar</taxon>
        <taxon>Alveolata</taxon>
        <taxon>Ciliophora</taxon>
        <taxon>Intramacronucleata</taxon>
        <taxon>Spirotrichea</taxon>
        <taxon>Stichotrichia</taxon>
        <taxon>Sporadotrichida</taxon>
        <taxon>Oxytrichidae</taxon>
        <taxon>Stylonychinae</taxon>
        <taxon>Stylonychia</taxon>
    </lineage>
</organism>
<keyword evidence="1" id="KW-0175">Coiled coil</keyword>
<reference evidence="2 3" key="1">
    <citation type="submission" date="2014-06" db="EMBL/GenBank/DDBJ databases">
        <authorList>
            <person name="Swart Estienne"/>
        </authorList>
    </citation>
    <scope>NUCLEOTIDE SEQUENCE [LARGE SCALE GENOMIC DNA]</scope>
    <source>
        <strain evidence="2 3">130c</strain>
    </source>
</reference>
<dbReference type="EMBL" id="CCKQ01011873">
    <property type="protein sequence ID" value="CDW83464.1"/>
    <property type="molecule type" value="Genomic_DNA"/>
</dbReference>
<proteinExistence type="predicted"/>
<evidence type="ECO:0008006" key="4">
    <source>
        <dbReference type="Google" id="ProtNLM"/>
    </source>
</evidence>
<evidence type="ECO:0000313" key="3">
    <source>
        <dbReference type="Proteomes" id="UP000039865"/>
    </source>
</evidence>
<name>A0A078AMT3_STYLE</name>
<gene>
    <name evidence="2" type="primary">Contig8041.g8573</name>
    <name evidence="2" type="ORF">STYLEM_12511</name>
</gene>
<protein>
    <recommendedName>
        <fullName evidence="4">C2 domain-containing protein</fullName>
    </recommendedName>
</protein>
<evidence type="ECO:0000313" key="2">
    <source>
        <dbReference type="EMBL" id="CDW83464.1"/>
    </source>
</evidence>
<accession>A0A078AMT3</accession>
<sequence length="586" mass="67757">MKMSYTPSKSATAFQEDAQINLQQKLTQHCKALIFQSLIKIKVEDHSQAQARVKQVRRINSKIENYLMLIANRKNCEAVMTIEKTDIVKKQDTESFQFRLLVLRKYEDEKEIIFQSHQTIQERPCWRDDKVQFEVAHHFDEFFLQIITTEKIKRKRSVNEVSLKRGDIEKMYDEIVLPNLILEYKNHFMLHSNLEIELKSEITNHKYLIKFICQMGKPYRDYLELNKNRDELLKKVEALEDDIILKRQQMMKLKQTMGHSYSITNLKIGGAGANYELIKPTIPINNQSHSKDKLSNSKIISMQKQITFASPFSKSKNGPGCVNMIANLSIIQENPDADDSLPKTSFEEIQQNGQSYLNLTRDNLKKFEEYQKKYQHLFPVSHNLYAVSSSSQEGRQEIQDIDPKFYNKNSKPQKGSSRNNLQNFWNIPKLSMGALLSSIPMVGRTFSEYKPTVQQTPKQNKEKGCKTIASDKSVIGSFISGRQSVVSTKTGFMFKCFDSMYGAKRMLNNAESRSIYNGSIKASVLGRVDHDFEGFAVDEYKNFQDQDFNNNLDVQAKRLSNNVIYTEFSNSPPENNDVIQANLLKI</sequence>
<keyword evidence="3" id="KW-1185">Reference proteome</keyword>
<dbReference type="InParanoid" id="A0A078AMT3"/>
<evidence type="ECO:0000256" key="1">
    <source>
        <dbReference type="SAM" id="Coils"/>
    </source>
</evidence>
<dbReference type="Proteomes" id="UP000039865">
    <property type="component" value="Unassembled WGS sequence"/>
</dbReference>
<dbReference type="AlphaFoldDB" id="A0A078AMT3"/>
<feature type="coiled-coil region" evidence="1">
    <location>
        <begin position="222"/>
        <end position="256"/>
    </location>
</feature>